<comment type="caution">
    <text evidence="1">The sequence shown here is derived from an EMBL/GenBank/DDBJ whole genome shotgun (WGS) entry which is preliminary data.</text>
</comment>
<dbReference type="EMBL" id="LBXO01000065">
    <property type="protein sequence ID" value="KKR31308.1"/>
    <property type="molecule type" value="Genomic_DNA"/>
</dbReference>
<protein>
    <submittedName>
        <fullName evidence="1">Uncharacterized protein</fullName>
    </submittedName>
</protein>
<accession>A0A0G0PTS9</accession>
<reference evidence="1 2" key="1">
    <citation type="journal article" date="2015" name="Nature">
        <title>rRNA introns, odd ribosomes, and small enigmatic genomes across a large radiation of phyla.</title>
        <authorList>
            <person name="Brown C.T."/>
            <person name="Hug L.A."/>
            <person name="Thomas B.C."/>
            <person name="Sharon I."/>
            <person name="Castelle C.J."/>
            <person name="Singh A."/>
            <person name="Wilkins M.J."/>
            <person name="Williams K.H."/>
            <person name="Banfield J.F."/>
        </authorList>
    </citation>
    <scope>NUCLEOTIDE SEQUENCE [LARGE SCALE GENOMIC DNA]</scope>
</reference>
<proteinExistence type="predicted"/>
<dbReference type="Proteomes" id="UP000034137">
    <property type="component" value="Unassembled WGS sequence"/>
</dbReference>
<gene>
    <name evidence="1" type="ORF">UT64_C0065G0006</name>
</gene>
<dbReference type="AlphaFoldDB" id="A0A0G0PTS9"/>
<evidence type="ECO:0000313" key="1">
    <source>
        <dbReference type="EMBL" id="KKR31308.1"/>
    </source>
</evidence>
<evidence type="ECO:0000313" key="2">
    <source>
        <dbReference type="Proteomes" id="UP000034137"/>
    </source>
</evidence>
<name>A0A0G0PTS9_9BACT</name>
<organism evidence="1 2">
    <name type="scientific">Candidatus Falkowbacteria bacterium GW2011_GWF2_39_8</name>
    <dbReference type="NCBI Taxonomy" id="1618642"/>
    <lineage>
        <taxon>Bacteria</taxon>
        <taxon>Candidatus Falkowiibacteriota</taxon>
    </lineage>
</organism>
<sequence>MTKERWQEILGQIKDSFSIEEEGSEHLEEEGGVDVDFVVFKGPLGKMKLELISRPVVLDKKTIYSKRIGSNAQVEYVYSDNERNFKLMAYKWDDSADDWIEMDAKNFNA</sequence>